<keyword evidence="1" id="KW-0472">Membrane</keyword>
<protein>
    <submittedName>
        <fullName evidence="2">Uncharacterized protein</fullName>
    </submittedName>
</protein>
<organism evidence="2">
    <name type="scientific">Lepeophtheirus salmonis</name>
    <name type="common">Salmon louse</name>
    <name type="synonym">Caligus salmonis</name>
    <dbReference type="NCBI Taxonomy" id="72036"/>
    <lineage>
        <taxon>Eukaryota</taxon>
        <taxon>Metazoa</taxon>
        <taxon>Ecdysozoa</taxon>
        <taxon>Arthropoda</taxon>
        <taxon>Crustacea</taxon>
        <taxon>Multicrustacea</taxon>
        <taxon>Hexanauplia</taxon>
        <taxon>Copepoda</taxon>
        <taxon>Siphonostomatoida</taxon>
        <taxon>Caligidae</taxon>
        <taxon>Lepeophtheirus</taxon>
    </lineage>
</organism>
<feature type="non-terminal residue" evidence="2">
    <location>
        <position position="1"/>
    </location>
</feature>
<evidence type="ECO:0000256" key="1">
    <source>
        <dbReference type="SAM" id="Phobius"/>
    </source>
</evidence>
<dbReference type="AlphaFoldDB" id="A0A0K2V5X6"/>
<keyword evidence="1" id="KW-1133">Transmembrane helix</keyword>
<proteinExistence type="predicted"/>
<feature type="transmembrane region" description="Helical" evidence="1">
    <location>
        <begin position="30"/>
        <end position="52"/>
    </location>
</feature>
<dbReference type="EMBL" id="HACA01028379">
    <property type="protein sequence ID" value="CDW45740.1"/>
    <property type="molecule type" value="Transcribed_RNA"/>
</dbReference>
<evidence type="ECO:0000313" key="2">
    <source>
        <dbReference type="EMBL" id="CDW45740.1"/>
    </source>
</evidence>
<name>A0A0K2V5X6_LEPSM</name>
<accession>A0A0K2V5X6</accession>
<keyword evidence="1" id="KW-0812">Transmembrane</keyword>
<reference evidence="2" key="1">
    <citation type="submission" date="2014-05" db="EMBL/GenBank/DDBJ databases">
        <authorList>
            <person name="Chronopoulou M."/>
        </authorList>
    </citation>
    <scope>NUCLEOTIDE SEQUENCE</scope>
    <source>
        <tissue evidence="2">Whole organism</tissue>
    </source>
</reference>
<sequence>KSSPSAWIGIYPFSLGVHIFPFGYPSHTLLILSSCSVQGISYICLSLSGSYLL</sequence>
<feature type="transmembrane region" description="Helical" evidence="1">
    <location>
        <begin position="7"/>
        <end position="24"/>
    </location>
</feature>